<protein>
    <submittedName>
        <fullName evidence="4">Glycosyltransferase involved in cell wall biosynthesis</fullName>
    </submittedName>
</protein>
<evidence type="ECO:0000313" key="4">
    <source>
        <dbReference type="EMBL" id="MBB4659091.1"/>
    </source>
</evidence>
<evidence type="ECO:0000313" key="5">
    <source>
        <dbReference type="Proteomes" id="UP000563524"/>
    </source>
</evidence>
<comment type="caution">
    <text evidence="4">The sequence shown here is derived from an EMBL/GenBank/DDBJ whole genome shotgun (WGS) entry which is preliminary data.</text>
</comment>
<keyword evidence="2 4" id="KW-0808">Transferase</keyword>
<feature type="domain" description="Glycosyl transferase family 1" evidence="3">
    <location>
        <begin position="48"/>
        <end position="206"/>
    </location>
</feature>
<dbReference type="EMBL" id="JACHOB010000003">
    <property type="protein sequence ID" value="MBB4659091.1"/>
    <property type="molecule type" value="Genomic_DNA"/>
</dbReference>
<sequence length="228" mass="24356">MADEVSVVSKELADAAVHCQHEAKPRVIPNGVDTEYWHPFEPSAASDEARPHNDLRIVAAGRLESVKGFDTLIRAFAAHAPRAASLLIAGDGAEEENLRALASHLGVADRITYAGCLSRDELRGAFQAADLYVLPSRSEGLPLALLEAMACGLPVLATKVGAVPQVVDEECGRTVPPEDEDALGAALESLLSDTSALSEMGARARDRARQYDVASTLDAYTDLIERRQ</sequence>
<accession>A0A840I486</accession>
<dbReference type="Proteomes" id="UP000563524">
    <property type="component" value="Unassembled WGS sequence"/>
</dbReference>
<evidence type="ECO:0000256" key="1">
    <source>
        <dbReference type="ARBA" id="ARBA00022676"/>
    </source>
</evidence>
<dbReference type="PANTHER" id="PTHR12526:SF510">
    <property type="entry name" value="D-INOSITOL 3-PHOSPHATE GLYCOSYLTRANSFERASE"/>
    <property type="match status" value="1"/>
</dbReference>
<dbReference type="CDD" id="cd03801">
    <property type="entry name" value="GT4_PimA-like"/>
    <property type="match status" value="1"/>
</dbReference>
<dbReference type="Pfam" id="PF00534">
    <property type="entry name" value="Glycos_transf_1"/>
    <property type="match status" value="1"/>
</dbReference>
<gene>
    <name evidence="4" type="ORF">GGQ59_001616</name>
</gene>
<proteinExistence type="predicted"/>
<reference evidence="4 5" key="1">
    <citation type="submission" date="2020-08" db="EMBL/GenBank/DDBJ databases">
        <title>Genomic Encyclopedia of Type Strains, Phase IV (KMG-IV): sequencing the most valuable type-strain genomes for metagenomic binning, comparative biology and taxonomic classification.</title>
        <authorList>
            <person name="Goeker M."/>
        </authorList>
    </citation>
    <scope>NUCLEOTIDE SEQUENCE [LARGE SCALE GENOMIC DNA]</scope>
    <source>
        <strain evidence="4 5">DSM 102850</strain>
    </source>
</reference>
<dbReference type="Gene3D" id="3.40.50.2000">
    <property type="entry name" value="Glycogen Phosphorylase B"/>
    <property type="match status" value="2"/>
</dbReference>
<name>A0A840I486_9PROT</name>
<dbReference type="SUPFAM" id="SSF53756">
    <property type="entry name" value="UDP-Glycosyltransferase/glycogen phosphorylase"/>
    <property type="match status" value="1"/>
</dbReference>
<keyword evidence="5" id="KW-1185">Reference proteome</keyword>
<evidence type="ECO:0000259" key="3">
    <source>
        <dbReference type="Pfam" id="PF00534"/>
    </source>
</evidence>
<dbReference type="PANTHER" id="PTHR12526">
    <property type="entry name" value="GLYCOSYLTRANSFERASE"/>
    <property type="match status" value="1"/>
</dbReference>
<evidence type="ECO:0000256" key="2">
    <source>
        <dbReference type="ARBA" id="ARBA00022679"/>
    </source>
</evidence>
<keyword evidence="1" id="KW-0328">Glycosyltransferase</keyword>
<dbReference type="InterPro" id="IPR001296">
    <property type="entry name" value="Glyco_trans_1"/>
</dbReference>
<organism evidence="4 5">
    <name type="scientific">Parvularcula dongshanensis</name>
    <dbReference type="NCBI Taxonomy" id="1173995"/>
    <lineage>
        <taxon>Bacteria</taxon>
        <taxon>Pseudomonadati</taxon>
        <taxon>Pseudomonadota</taxon>
        <taxon>Alphaproteobacteria</taxon>
        <taxon>Parvularculales</taxon>
        <taxon>Parvularculaceae</taxon>
        <taxon>Parvularcula</taxon>
    </lineage>
</organism>
<dbReference type="AlphaFoldDB" id="A0A840I486"/>
<dbReference type="GO" id="GO:0016757">
    <property type="term" value="F:glycosyltransferase activity"/>
    <property type="evidence" value="ECO:0007669"/>
    <property type="project" value="UniProtKB-KW"/>
</dbReference>